<evidence type="ECO:0000256" key="3">
    <source>
        <dbReference type="ARBA" id="ARBA00022692"/>
    </source>
</evidence>
<feature type="transmembrane region" description="Helical" evidence="6">
    <location>
        <begin position="58"/>
        <end position="80"/>
    </location>
</feature>
<dbReference type="RefSeq" id="WP_153403830.1">
    <property type="nucleotide sequence ID" value="NZ_ML762431.1"/>
</dbReference>
<name>A0A7C8GSI0_9BACI</name>
<dbReference type="AlphaFoldDB" id="A0A7C8GSI0"/>
<dbReference type="GO" id="GO:0022857">
    <property type="term" value="F:transmembrane transporter activity"/>
    <property type="evidence" value="ECO:0007669"/>
    <property type="project" value="InterPro"/>
</dbReference>
<keyword evidence="3 6" id="KW-0812">Transmembrane</keyword>
<evidence type="ECO:0000313" key="7">
    <source>
        <dbReference type="EMBL" id="KAB8132924.1"/>
    </source>
</evidence>
<evidence type="ECO:0000256" key="2">
    <source>
        <dbReference type="ARBA" id="ARBA00022475"/>
    </source>
</evidence>
<dbReference type="CDD" id="cd06580">
    <property type="entry name" value="TM_PBP1_transp_TpRbsC_like"/>
    <property type="match status" value="1"/>
</dbReference>
<keyword evidence="2" id="KW-1003">Cell membrane</keyword>
<keyword evidence="5 6" id="KW-0472">Membrane</keyword>
<sequence>MIIEVLTGAIIAGTSVLYATTGELISERAGVINLGTEGSMVSGAMAAFAATAWSGSPWIGLAFGAIAGLLISLIHAFLVIDRKANQLATGLTIMFFGLGLSAFFGRSLVDKQINGFESIDIPLLSQIPFVGRILFTHDVLTYLSYLLVPAVWFFLFRTKWGIILRGAGENEQVVYAYGKSPKLVRYLAVMAGGLLAGVGGAQLSTAFTHTWIEGMTQGRGIIAVALVIFASWLPFRAMLGAYLFGGAYALQLALQGRGVDISQFLLFMLPYVLTLVAMFIVERKQRNMMPLGLKDVFEGGGN</sequence>
<proteinExistence type="predicted"/>
<feature type="transmembrane region" description="Helical" evidence="6">
    <location>
        <begin position="264"/>
        <end position="281"/>
    </location>
</feature>
<comment type="subcellular location">
    <subcellularLocation>
        <location evidence="1">Cell membrane</location>
        <topology evidence="1">Multi-pass membrane protein</topology>
    </subcellularLocation>
</comment>
<feature type="transmembrane region" description="Helical" evidence="6">
    <location>
        <begin position="221"/>
        <end position="244"/>
    </location>
</feature>
<keyword evidence="4 6" id="KW-1133">Transmembrane helix</keyword>
<accession>A0A7C8GSI0</accession>
<keyword evidence="8" id="KW-1185">Reference proteome</keyword>
<feature type="transmembrane region" description="Helical" evidence="6">
    <location>
        <begin position="129"/>
        <end position="155"/>
    </location>
</feature>
<organism evidence="7 8">
    <name type="scientific">Gracilibacillus oryzae</name>
    <dbReference type="NCBI Taxonomy" id="1672701"/>
    <lineage>
        <taxon>Bacteria</taxon>
        <taxon>Bacillati</taxon>
        <taxon>Bacillota</taxon>
        <taxon>Bacilli</taxon>
        <taxon>Bacillales</taxon>
        <taxon>Bacillaceae</taxon>
        <taxon>Gracilibacillus</taxon>
    </lineage>
</organism>
<evidence type="ECO:0000256" key="5">
    <source>
        <dbReference type="ARBA" id="ARBA00023136"/>
    </source>
</evidence>
<dbReference type="InterPro" id="IPR001851">
    <property type="entry name" value="ABC_transp_permease"/>
</dbReference>
<dbReference type="EMBL" id="WEID01000060">
    <property type="protein sequence ID" value="KAB8132924.1"/>
    <property type="molecule type" value="Genomic_DNA"/>
</dbReference>
<dbReference type="PANTHER" id="PTHR43370">
    <property type="entry name" value="SUGAR ABC TRANSPORTER INTEGRAL MEMBRANE PROTEIN-RELATED"/>
    <property type="match status" value="1"/>
</dbReference>
<reference evidence="7 8" key="1">
    <citation type="submission" date="2019-10" db="EMBL/GenBank/DDBJ databases">
        <title>Gracilibacillus sp. nov. isolated from rice seeds.</title>
        <authorList>
            <person name="He S."/>
        </authorList>
    </citation>
    <scope>NUCLEOTIDE SEQUENCE [LARGE SCALE GENOMIC DNA]</scope>
    <source>
        <strain evidence="7 8">TD8</strain>
    </source>
</reference>
<dbReference type="OrthoDB" id="9792579at2"/>
<dbReference type="Pfam" id="PF02653">
    <property type="entry name" value="BPD_transp_2"/>
    <property type="match status" value="1"/>
</dbReference>
<dbReference type="Proteomes" id="UP000480246">
    <property type="component" value="Unassembled WGS sequence"/>
</dbReference>
<protein>
    <submittedName>
        <fullName evidence="7">ABC transporter permease</fullName>
    </submittedName>
</protein>
<evidence type="ECO:0000256" key="6">
    <source>
        <dbReference type="SAM" id="Phobius"/>
    </source>
</evidence>
<comment type="caution">
    <text evidence="7">The sequence shown here is derived from an EMBL/GenBank/DDBJ whole genome shotgun (WGS) entry which is preliminary data.</text>
</comment>
<feature type="transmembrane region" description="Helical" evidence="6">
    <location>
        <begin position="87"/>
        <end position="109"/>
    </location>
</feature>
<evidence type="ECO:0000256" key="4">
    <source>
        <dbReference type="ARBA" id="ARBA00022989"/>
    </source>
</evidence>
<gene>
    <name evidence="7" type="ORF">F9U64_12430</name>
</gene>
<evidence type="ECO:0000256" key="1">
    <source>
        <dbReference type="ARBA" id="ARBA00004651"/>
    </source>
</evidence>
<dbReference type="GO" id="GO:0005886">
    <property type="term" value="C:plasma membrane"/>
    <property type="evidence" value="ECO:0007669"/>
    <property type="project" value="UniProtKB-SubCell"/>
</dbReference>
<dbReference type="PANTHER" id="PTHR43370:SF2">
    <property type="entry name" value="ABC TRANSPORTER PERMEASE PROTEIN"/>
    <property type="match status" value="1"/>
</dbReference>
<evidence type="ECO:0000313" key="8">
    <source>
        <dbReference type="Proteomes" id="UP000480246"/>
    </source>
</evidence>